<dbReference type="FunFam" id="3.40.50.920:FF:000002">
    <property type="entry name" value="1-deoxy-D-xylulose-5-phosphate synthase"/>
    <property type="match status" value="1"/>
</dbReference>
<evidence type="ECO:0000256" key="10">
    <source>
        <dbReference type="ARBA" id="ARBA00055605"/>
    </source>
</evidence>
<evidence type="ECO:0000256" key="8">
    <source>
        <dbReference type="ARBA" id="ARBA00023052"/>
    </source>
</evidence>
<dbReference type="AlphaFoldDB" id="A0A926HXQ9"/>
<dbReference type="SUPFAM" id="SSF52922">
    <property type="entry name" value="TK C-terminal domain-like"/>
    <property type="match status" value="1"/>
</dbReference>
<keyword evidence="8 11" id="KW-0786">Thiamine pyrophosphate</keyword>
<evidence type="ECO:0000313" key="14">
    <source>
        <dbReference type="EMBL" id="MBC8544037.1"/>
    </source>
</evidence>
<feature type="binding site" evidence="11">
    <location>
        <position position="146"/>
    </location>
    <ligand>
        <name>Mg(2+)</name>
        <dbReference type="ChEBI" id="CHEBI:18420"/>
    </ligand>
</feature>
<dbReference type="GO" id="GO:0000287">
    <property type="term" value="F:magnesium ion binding"/>
    <property type="evidence" value="ECO:0007669"/>
    <property type="project" value="UniProtKB-UniRule"/>
</dbReference>
<feature type="binding site" evidence="11">
    <location>
        <begin position="115"/>
        <end position="117"/>
    </location>
    <ligand>
        <name>thiamine diphosphate</name>
        <dbReference type="ChEBI" id="CHEBI:58937"/>
    </ligand>
</feature>
<accession>A0A926HXQ9</accession>
<feature type="binding site" evidence="11">
    <location>
        <position position="286"/>
    </location>
    <ligand>
        <name>thiamine diphosphate</name>
        <dbReference type="ChEBI" id="CHEBI:58937"/>
    </ligand>
</feature>
<evidence type="ECO:0000259" key="13">
    <source>
        <dbReference type="SMART" id="SM00861"/>
    </source>
</evidence>
<evidence type="ECO:0000256" key="7">
    <source>
        <dbReference type="ARBA" id="ARBA00022977"/>
    </source>
</evidence>
<evidence type="ECO:0000256" key="4">
    <source>
        <dbReference type="ARBA" id="ARBA00022679"/>
    </source>
</evidence>
<comment type="catalytic activity">
    <reaction evidence="11">
        <text>D-glyceraldehyde 3-phosphate + pyruvate + H(+) = 1-deoxy-D-xylulose 5-phosphate + CO2</text>
        <dbReference type="Rhea" id="RHEA:12605"/>
        <dbReference type="ChEBI" id="CHEBI:15361"/>
        <dbReference type="ChEBI" id="CHEBI:15378"/>
        <dbReference type="ChEBI" id="CHEBI:16526"/>
        <dbReference type="ChEBI" id="CHEBI:57792"/>
        <dbReference type="ChEBI" id="CHEBI:59776"/>
        <dbReference type="EC" id="2.2.1.7"/>
    </reaction>
</comment>
<dbReference type="FunFam" id="3.40.50.970:FF:000005">
    <property type="entry name" value="1-deoxy-D-xylulose-5-phosphate synthase"/>
    <property type="match status" value="1"/>
</dbReference>
<dbReference type="GO" id="GO:0016114">
    <property type="term" value="P:terpenoid biosynthetic process"/>
    <property type="evidence" value="ECO:0007669"/>
    <property type="project" value="UniProtKB-UniRule"/>
</dbReference>
<comment type="caution">
    <text evidence="14">The sequence shown here is derived from an EMBL/GenBank/DDBJ whole genome shotgun (WGS) entry which is preliminary data.</text>
</comment>
<dbReference type="GO" id="GO:0019288">
    <property type="term" value="P:isopentenyl diphosphate biosynthetic process, methylerythritol 4-phosphate pathway"/>
    <property type="evidence" value="ECO:0007669"/>
    <property type="project" value="TreeGrafter"/>
</dbReference>
<proteinExistence type="inferred from homology"/>
<dbReference type="InterPro" id="IPR033248">
    <property type="entry name" value="Transketolase_C"/>
</dbReference>
<organism evidence="14 15">
    <name type="scientific">Bianquea renquensis</name>
    <dbReference type="NCBI Taxonomy" id="2763661"/>
    <lineage>
        <taxon>Bacteria</taxon>
        <taxon>Bacillati</taxon>
        <taxon>Bacillota</taxon>
        <taxon>Clostridia</taxon>
        <taxon>Eubacteriales</taxon>
        <taxon>Bianqueaceae</taxon>
        <taxon>Bianquea</taxon>
    </lineage>
</organism>
<dbReference type="CDD" id="cd02007">
    <property type="entry name" value="TPP_DXS"/>
    <property type="match status" value="1"/>
</dbReference>
<dbReference type="HAMAP" id="MF_00315">
    <property type="entry name" value="DXP_synth"/>
    <property type="match status" value="1"/>
</dbReference>
<dbReference type="GO" id="GO:0008661">
    <property type="term" value="F:1-deoxy-D-xylulose-5-phosphate synthase activity"/>
    <property type="evidence" value="ECO:0007669"/>
    <property type="project" value="UniProtKB-UniRule"/>
</dbReference>
<dbReference type="EMBL" id="JACRSQ010000015">
    <property type="protein sequence ID" value="MBC8544037.1"/>
    <property type="molecule type" value="Genomic_DNA"/>
</dbReference>
<evidence type="ECO:0000256" key="5">
    <source>
        <dbReference type="ARBA" id="ARBA00022723"/>
    </source>
</evidence>
<protein>
    <recommendedName>
        <fullName evidence="11">1-deoxy-D-xylulose-5-phosphate synthase</fullName>
        <ecNumber evidence="11">2.2.1.7</ecNumber>
    </recommendedName>
    <alternativeName>
        <fullName evidence="11">1-deoxyxylulose-5-phosphate synthase</fullName>
        <shortName evidence="11">DXP synthase</shortName>
        <shortName evidence="11">DXPS</shortName>
    </alternativeName>
</protein>
<dbReference type="GO" id="GO:0009228">
    <property type="term" value="P:thiamine biosynthetic process"/>
    <property type="evidence" value="ECO:0007669"/>
    <property type="project" value="UniProtKB-UniRule"/>
</dbReference>
<dbReference type="Pfam" id="PF02779">
    <property type="entry name" value="Transket_pyr"/>
    <property type="match status" value="1"/>
</dbReference>
<sequence length="633" mass="70002">MNTLLDAIHDPSDLRGLSDQEMDVLAEEIRQFLLENVSQTGGHLSSNLGVVELTLALHKTFSSPKDKIIWDVGHQSYVHKILTGRKDKFPSLRKEDGLSGFPKEEESPHDAFNTGHASTSISAAYGLAKARDLQHEEYEVIAVIGDGSLTGGMAYEALNNAGKGETKLIVILNDNQMSISSNVGILPYRLSQIRTRHLYLETKEGIRKGLAKIPKIGIPISNWIRRVKRRMKYMLVSGVLFEELGFVYLGPVDGHNCKELQKVFQQARNLDEPVLIHVRTVKGKGYEPAEENATRFHGVPSFDIESGNIVGSVFESWSEVLGRNLVRLARKYDNLVAITAAMVQNTGLEEFSHIFPDRVFDVGIAEEHAVTFAAGLAKGGLKPVVAIYSSFLQRAYDQILHDVCLQNLPVVFAIDRSGIVGEDGETHQGIYDIAYLSHIPGMTIMAPSCRLEMVAMLEYAVSYPGPIALRYPKGRVYIAPSEERRPPIVQGRGYIYKRGARVAILTVGVCRSMAEKAAKLLKQEGISPTLADARFIAPIDETLLEELASEHDLLVTVEDHIHTGGFGMQVAAFLSARKYPCEVQTMALPDKFIEQGTRESLLTNYGLCPDAIAERVRKFLARGEHNGGKKREA</sequence>
<keyword evidence="7 11" id="KW-0784">Thiamine biosynthesis</keyword>
<keyword evidence="5 11" id="KW-0479">Metal-binding</keyword>
<dbReference type="GO" id="GO:0030976">
    <property type="term" value="F:thiamine pyrophosphate binding"/>
    <property type="evidence" value="ECO:0007669"/>
    <property type="project" value="UniProtKB-UniRule"/>
</dbReference>
<dbReference type="Proteomes" id="UP000657006">
    <property type="component" value="Unassembled WGS sequence"/>
</dbReference>
<keyword evidence="6 11" id="KW-0460">Magnesium</keyword>
<dbReference type="NCBIfam" id="TIGR00204">
    <property type="entry name" value="dxs"/>
    <property type="match status" value="1"/>
</dbReference>
<evidence type="ECO:0000256" key="6">
    <source>
        <dbReference type="ARBA" id="ARBA00022842"/>
    </source>
</evidence>
<evidence type="ECO:0000256" key="9">
    <source>
        <dbReference type="ARBA" id="ARBA00023229"/>
    </source>
</evidence>
<evidence type="ECO:0000256" key="11">
    <source>
        <dbReference type="HAMAP-Rule" id="MF_00315"/>
    </source>
</evidence>
<feature type="binding site" evidence="11">
    <location>
        <position position="175"/>
    </location>
    <ligand>
        <name>thiamine diphosphate</name>
        <dbReference type="ChEBI" id="CHEBI:58937"/>
    </ligand>
</feature>
<dbReference type="Gene3D" id="3.40.50.970">
    <property type="match status" value="2"/>
</dbReference>
<dbReference type="Gene3D" id="3.40.50.920">
    <property type="match status" value="1"/>
</dbReference>
<feature type="binding site" evidence="11">
    <location>
        <position position="74"/>
    </location>
    <ligand>
        <name>thiamine diphosphate</name>
        <dbReference type="ChEBI" id="CHEBI:58937"/>
    </ligand>
</feature>
<dbReference type="PANTHER" id="PTHR43322">
    <property type="entry name" value="1-D-DEOXYXYLULOSE 5-PHOSPHATE SYNTHASE-RELATED"/>
    <property type="match status" value="1"/>
</dbReference>
<dbReference type="CDD" id="cd07033">
    <property type="entry name" value="TPP_PYR_DXS_TK_like"/>
    <property type="match status" value="1"/>
</dbReference>
<comment type="cofactor">
    <cofactor evidence="11">
        <name>thiamine diphosphate</name>
        <dbReference type="ChEBI" id="CHEBI:58937"/>
    </cofactor>
    <text evidence="11">Binds 1 thiamine pyrophosphate per subunit.</text>
</comment>
<dbReference type="SMART" id="SM00861">
    <property type="entry name" value="Transket_pyr"/>
    <property type="match status" value="1"/>
</dbReference>
<dbReference type="PROSITE" id="PS00802">
    <property type="entry name" value="TRANSKETOLASE_2"/>
    <property type="match status" value="1"/>
</dbReference>
<dbReference type="InterPro" id="IPR005475">
    <property type="entry name" value="Transketolase-like_Pyr-bd"/>
</dbReference>
<dbReference type="InterPro" id="IPR049557">
    <property type="entry name" value="Transketolase_CS"/>
</dbReference>
<feature type="compositionally biased region" description="Basic and acidic residues" evidence="12">
    <location>
        <begin position="93"/>
        <end position="109"/>
    </location>
</feature>
<dbReference type="GO" id="GO:0005829">
    <property type="term" value="C:cytosol"/>
    <property type="evidence" value="ECO:0007669"/>
    <property type="project" value="TreeGrafter"/>
</dbReference>
<keyword evidence="4 11" id="KW-0808">Transferase</keyword>
<feature type="domain" description="Transketolase-like pyrimidine-binding" evidence="13">
    <location>
        <begin position="315"/>
        <end position="479"/>
    </location>
</feature>
<comment type="subunit">
    <text evidence="3 11">Homodimer.</text>
</comment>
<dbReference type="InterPro" id="IPR020826">
    <property type="entry name" value="Transketolase_BS"/>
</dbReference>
<feature type="binding site" evidence="11">
    <location>
        <position position="366"/>
    </location>
    <ligand>
        <name>thiamine diphosphate</name>
        <dbReference type="ChEBI" id="CHEBI:58937"/>
    </ligand>
</feature>
<comment type="cofactor">
    <cofactor evidence="11">
        <name>Mg(2+)</name>
        <dbReference type="ChEBI" id="CHEBI:18420"/>
    </cofactor>
    <text evidence="11">Binds 1 Mg(2+) ion per subunit.</text>
</comment>
<dbReference type="Pfam" id="PF13292">
    <property type="entry name" value="DXP_synthase_N"/>
    <property type="match status" value="1"/>
</dbReference>
<keyword evidence="9 11" id="KW-0414">Isoprene biosynthesis</keyword>
<evidence type="ECO:0000256" key="12">
    <source>
        <dbReference type="SAM" id="MobiDB-lite"/>
    </source>
</evidence>
<gene>
    <name evidence="11" type="primary">dxs</name>
    <name evidence="14" type="ORF">H8730_10810</name>
</gene>
<comment type="similarity">
    <text evidence="2 11">Belongs to the transketolase family. DXPS subfamily.</text>
</comment>
<dbReference type="PROSITE" id="PS00801">
    <property type="entry name" value="TRANSKETOLASE_1"/>
    <property type="match status" value="1"/>
</dbReference>
<dbReference type="PANTHER" id="PTHR43322:SF5">
    <property type="entry name" value="1-DEOXY-D-XYLULOSE-5-PHOSPHATE SYNTHASE, CHLOROPLASTIC"/>
    <property type="match status" value="1"/>
</dbReference>
<feature type="region of interest" description="Disordered" evidence="12">
    <location>
        <begin position="93"/>
        <end position="115"/>
    </location>
</feature>
<dbReference type="InterPro" id="IPR009014">
    <property type="entry name" value="Transketo_C/PFOR_II"/>
</dbReference>
<reference evidence="14" key="1">
    <citation type="submission" date="2020-08" db="EMBL/GenBank/DDBJ databases">
        <title>Genome public.</title>
        <authorList>
            <person name="Liu C."/>
            <person name="Sun Q."/>
        </authorList>
    </citation>
    <scope>NUCLEOTIDE SEQUENCE</scope>
    <source>
        <strain evidence="14">NSJ-32</strain>
    </source>
</reference>
<comment type="pathway">
    <text evidence="1 11">Metabolic intermediate biosynthesis; 1-deoxy-D-xylulose 5-phosphate biosynthesis; 1-deoxy-D-xylulose 5-phosphate from D-glyceraldehyde 3-phosphate and pyruvate: step 1/1.</text>
</comment>
<dbReference type="RefSeq" id="WP_177715936.1">
    <property type="nucleotide sequence ID" value="NZ_JACRSQ010000015.1"/>
</dbReference>
<dbReference type="InterPro" id="IPR029061">
    <property type="entry name" value="THDP-binding"/>
</dbReference>
<feature type="binding site" evidence="11">
    <location>
        <begin position="147"/>
        <end position="148"/>
    </location>
    <ligand>
        <name>thiamine diphosphate</name>
        <dbReference type="ChEBI" id="CHEBI:58937"/>
    </ligand>
</feature>
<keyword evidence="15" id="KW-1185">Reference proteome</keyword>
<dbReference type="Pfam" id="PF02780">
    <property type="entry name" value="Transketolase_C"/>
    <property type="match status" value="1"/>
</dbReference>
<evidence type="ECO:0000256" key="3">
    <source>
        <dbReference type="ARBA" id="ARBA00011738"/>
    </source>
</evidence>
<dbReference type="NCBIfam" id="NF003933">
    <property type="entry name" value="PRK05444.2-2"/>
    <property type="match status" value="1"/>
</dbReference>
<dbReference type="SUPFAM" id="SSF52518">
    <property type="entry name" value="Thiamin diphosphate-binding fold (THDP-binding)"/>
    <property type="match status" value="2"/>
</dbReference>
<feature type="binding site" evidence="11">
    <location>
        <position position="175"/>
    </location>
    <ligand>
        <name>Mg(2+)</name>
        <dbReference type="ChEBI" id="CHEBI:18420"/>
    </ligand>
</feature>
<name>A0A926HXQ9_9FIRM</name>
<evidence type="ECO:0000256" key="1">
    <source>
        <dbReference type="ARBA" id="ARBA00004980"/>
    </source>
</evidence>
<evidence type="ECO:0000256" key="2">
    <source>
        <dbReference type="ARBA" id="ARBA00011081"/>
    </source>
</evidence>
<comment type="function">
    <text evidence="10 11">Catalyzes the acyloin condensation reaction between C atoms 2 and 3 of pyruvate and glyceraldehyde 3-phosphate to yield 1-deoxy-D-xylulose-5-phosphate (DXP).</text>
</comment>
<evidence type="ECO:0000313" key="15">
    <source>
        <dbReference type="Proteomes" id="UP000657006"/>
    </source>
</evidence>
<dbReference type="InterPro" id="IPR005477">
    <property type="entry name" value="Dxylulose-5-P_synthase"/>
</dbReference>
<dbReference type="EC" id="2.2.1.7" evidence="11"/>